<evidence type="ECO:0000313" key="2">
    <source>
        <dbReference type="Proteomes" id="UP001157502"/>
    </source>
</evidence>
<comment type="caution">
    <text evidence="1">The sequence shown here is derived from an EMBL/GenBank/DDBJ whole genome shotgun (WGS) entry which is preliminary data.</text>
</comment>
<accession>A0ACC2G8U9</accession>
<gene>
    <name evidence="1" type="ORF">DPEC_G00199800</name>
</gene>
<organism evidence="1 2">
    <name type="scientific">Dallia pectoralis</name>
    <name type="common">Alaska blackfish</name>
    <dbReference type="NCBI Taxonomy" id="75939"/>
    <lineage>
        <taxon>Eukaryota</taxon>
        <taxon>Metazoa</taxon>
        <taxon>Chordata</taxon>
        <taxon>Craniata</taxon>
        <taxon>Vertebrata</taxon>
        <taxon>Euteleostomi</taxon>
        <taxon>Actinopterygii</taxon>
        <taxon>Neopterygii</taxon>
        <taxon>Teleostei</taxon>
        <taxon>Protacanthopterygii</taxon>
        <taxon>Esociformes</taxon>
        <taxon>Umbridae</taxon>
        <taxon>Dallia</taxon>
    </lineage>
</organism>
<dbReference type="Proteomes" id="UP001157502">
    <property type="component" value="Chromosome 16"/>
</dbReference>
<sequence length="95" mass="10429">MFVAPVVILEIATANRTRWEWPEGDSQPQCRSLNKAHEVSPERWLSGGDEAGGLRDIVHVLLTSAALAPGDTREASLGQLKCWGAHSTDHMLLLR</sequence>
<protein>
    <submittedName>
        <fullName evidence="1">Uncharacterized protein</fullName>
    </submittedName>
</protein>
<name>A0ACC2G8U9_DALPE</name>
<proteinExistence type="predicted"/>
<dbReference type="EMBL" id="CM055743">
    <property type="protein sequence ID" value="KAJ7999955.1"/>
    <property type="molecule type" value="Genomic_DNA"/>
</dbReference>
<keyword evidence="2" id="KW-1185">Reference proteome</keyword>
<reference evidence="1" key="1">
    <citation type="submission" date="2021-05" db="EMBL/GenBank/DDBJ databases">
        <authorList>
            <person name="Pan Q."/>
            <person name="Jouanno E."/>
            <person name="Zahm M."/>
            <person name="Klopp C."/>
            <person name="Cabau C."/>
            <person name="Louis A."/>
            <person name="Berthelot C."/>
            <person name="Parey E."/>
            <person name="Roest Crollius H."/>
            <person name="Montfort J."/>
            <person name="Robinson-Rechavi M."/>
            <person name="Bouchez O."/>
            <person name="Lampietro C."/>
            <person name="Lopez Roques C."/>
            <person name="Donnadieu C."/>
            <person name="Postlethwait J."/>
            <person name="Bobe J."/>
            <person name="Dillon D."/>
            <person name="Chandos A."/>
            <person name="von Hippel F."/>
            <person name="Guiguen Y."/>
        </authorList>
    </citation>
    <scope>NUCLEOTIDE SEQUENCE</scope>
    <source>
        <strain evidence="1">YG-Jan2019</strain>
    </source>
</reference>
<evidence type="ECO:0000313" key="1">
    <source>
        <dbReference type="EMBL" id="KAJ7999955.1"/>
    </source>
</evidence>